<evidence type="ECO:0000313" key="3">
    <source>
        <dbReference type="EMBL" id="CAD7687221.1"/>
    </source>
</evidence>
<evidence type="ECO:0000313" key="4">
    <source>
        <dbReference type="Proteomes" id="UP000645828"/>
    </source>
</evidence>
<dbReference type="EMBL" id="CAJHUB010000763">
    <property type="protein sequence ID" value="CAD7687221.1"/>
    <property type="molecule type" value="Genomic_DNA"/>
</dbReference>
<dbReference type="AlphaFoldDB" id="A0A811ZEK3"/>
<dbReference type="SUPFAM" id="SSF54236">
    <property type="entry name" value="Ubiquitin-like"/>
    <property type="match status" value="1"/>
</dbReference>
<keyword evidence="4" id="KW-1185">Reference proteome</keyword>
<dbReference type="Gene3D" id="3.10.20.90">
    <property type="entry name" value="Phosphatidylinositol 3-kinase Catalytic Subunit, Chain A, domain 1"/>
    <property type="match status" value="1"/>
</dbReference>
<organism evidence="3 4">
    <name type="scientific">Nyctereutes procyonoides</name>
    <name type="common">Raccoon dog</name>
    <name type="synonym">Canis procyonoides</name>
    <dbReference type="NCBI Taxonomy" id="34880"/>
    <lineage>
        <taxon>Eukaryota</taxon>
        <taxon>Metazoa</taxon>
        <taxon>Chordata</taxon>
        <taxon>Craniata</taxon>
        <taxon>Vertebrata</taxon>
        <taxon>Euteleostomi</taxon>
        <taxon>Mammalia</taxon>
        <taxon>Eutheria</taxon>
        <taxon>Laurasiatheria</taxon>
        <taxon>Carnivora</taxon>
        <taxon>Caniformia</taxon>
        <taxon>Canidae</taxon>
        <taxon>Nyctereutes</taxon>
    </lineage>
</organism>
<keyword evidence="2" id="KW-0833">Ubl conjugation pathway</keyword>
<dbReference type="InterPro" id="IPR039732">
    <property type="entry name" value="Hub1/Ubl5"/>
</dbReference>
<sequence>MMGAACNYRLGKKVRVKYNTGDTIRGLQKLITSRPGTCLNKIILKTWYMILKDHVPPGDYP</sequence>
<accession>A0A811ZEK3</accession>
<evidence type="ECO:0000256" key="1">
    <source>
        <dbReference type="ARBA" id="ARBA00021360"/>
    </source>
</evidence>
<proteinExistence type="predicted"/>
<reference evidence="3" key="1">
    <citation type="submission" date="2020-12" db="EMBL/GenBank/DDBJ databases">
        <authorList>
            <consortium name="Molecular Ecology Group"/>
        </authorList>
    </citation>
    <scope>NUCLEOTIDE SEQUENCE</scope>
    <source>
        <strain evidence="3">TBG_1078</strain>
    </source>
</reference>
<evidence type="ECO:0000256" key="2">
    <source>
        <dbReference type="ARBA" id="ARBA00022786"/>
    </source>
</evidence>
<dbReference type="PANTHER" id="PTHR13042">
    <property type="entry name" value="UBIQUITIN-LIKE PROTEIN 5"/>
    <property type="match status" value="1"/>
</dbReference>
<dbReference type="InterPro" id="IPR029071">
    <property type="entry name" value="Ubiquitin-like_domsf"/>
</dbReference>
<name>A0A811ZEK3_NYCPR</name>
<dbReference type="Proteomes" id="UP000645828">
    <property type="component" value="Unassembled WGS sequence"/>
</dbReference>
<gene>
    <name evidence="3" type="ORF">NYPRO_LOCUS20014</name>
</gene>
<protein>
    <recommendedName>
        <fullName evidence="1">Ubiquitin-like protein 5</fullName>
    </recommendedName>
</protein>
<comment type="caution">
    <text evidence="3">The sequence shown here is derived from an EMBL/GenBank/DDBJ whole genome shotgun (WGS) entry which is preliminary data.</text>
</comment>